<feature type="compositionally biased region" description="Pro residues" evidence="2">
    <location>
        <begin position="308"/>
        <end position="319"/>
    </location>
</feature>
<dbReference type="AlphaFoldDB" id="A0A0G4FMW8"/>
<keyword evidence="4" id="KW-1185">Reference proteome</keyword>
<sequence length="575" mass="61654">MGDSTDAMAAPRTDQQTRTAQKKPASVCDLPETSLIDIASFITSSNLRQLLGIQPFIPAVIEAAAVSMIQRGYDLPPSFADPSKEALDNLHAAEVMRGTGSGTMSVGQAHLLLLTSGEELQGGGNNYDGQLALRDRNQRSKLRPCFEGLTGDNRPRNIVCVGAGEAHSALVTARGEVWTFGQSVDGQLGYSLPLRNAPPRRVPLFGPRGNHAVQVCCSRFFTVVVTARGEVFFFGRWRRPSTADSSGPIKVDLMPAPEPRPSHAQTGDRSSAFNRSASTVVTRPPLFPFLSRRSPRASSSAELSPTSPFFPHPPSPSPPVRLGPATEVAAADDHCLILTKCGRVFVFGPASTDPWVAEELPRLTAFSRSRGGVMAIANHSDRCVFATRDGAAFVMRYTFGATYARRSGAAAGPTGKETGSSAEASSADAPWIDEGEIREVTFCRGDHEDEVQGVEKVHIVRVACGPAHTLFLSAKGEVYGAGNSHYGQLALGANIKGFATSDHSAATLIYGLPSTDFELGRGRRGGHLRQRVVEIATGADLTLMRDEEGTVYWCGRGPSSVVEFFWTETPRRLET</sequence>
<feature type="region of interest" description="Disordered" evidence="2">
    <location>
        <begin position="241"/>
        <end position="277"/>
    </location>
</feature>
<protein>
    <submittedName>
        <fullName evidence="3">Uncharacterized protein</fullName>
    </submittedName>
</protein>
<dbReference type="GO" id="GO:0005737">
    <property type="term" value="C:cytoplasm"/>
    <property type="evidence" value="ECO:0007669"/>
    <property type="project" value="TreeGrafter"/>
</dbReference>
<feature type="repeat" description="RCC1" evidence="1">
    <location>
        <begin position="175"/>
        <end position="228"/>
    </location>
</feature>
<dbReference type="Pfam" id="PF00415">
    <property type="entry name" value="RCC1"/>
    <property type="match status" value="1"/>
</dbReference>
<dbReference type="Proteomes" id="UP000041254">
    <property type="component" value="Unassembled WGS sequence"/>
</dbReference>
<proteinExistence type="predicted"/>
<dbReference type="PANTHER" id="PTHR45982">
    <property type="entry name" value="REGULATOR OF CHROMOSOME CONDENSATION"/>
    <property type="match status" value="1"/>
</dbReference>
<dbReference type="InParanoid" id="A0A0G4FMW8"/>
<dbReference type="VEuPathDB" id="CryptoDB:Vbra_15821"/>
<dbReference type="Gene3D" id="2.130.10.30">
    <property type="entry name" value="Regulator of chromosome condensation 1/beta-lactamase-inhibitor protein II"/>
    <property type="match status" value="2"/>
</dbReference>
<feature type="region of interest" description="Disordered" evidence="2">
    <location>
        <begin position="408"/>
        <end position="428"/>
    </location>
</feature>
<dbReference type="GO" id="GO:0005085">
    <property type="term" value="F:guanyl-nucleotide exchange factor activity"/>
    <property type="evidence" value="ECO:0007669"/>
    <property type="project" value="TreeGrafter"/>
</dbReference>
<dbReference type="Pfam" id="PF13540">
    <property type="entry name" value="RCC1_2"/>
    <property type="match status" value="1"/>
</dbReference>
<feature type="compositionally biased region" description="Low complexity" evidence="2">
    <location>
        <begin position="291"/>
        <end position="307"/>
    </location>
</feature>
<dbReference type="OrthoDB" id="5370059at2759"/>
<dbReference type="PANTHER" id="PTHR45982:SF1">
    <property type="entry name" value="REGULATOR OF CHROMOSOME CONDENSATION"/>
    <property type="match status" value="1"/>
</dbReference>
<dbReference type="STRING" id="1169540.A0A0G4FMW8"/>
<evidence type="ECO:0000313" key="4">
    <source>
        <dbReference type="Proteomes" id="UP000041254"/>
    </source>
</evidence>
<name>A0A0G4FMW8_VITBC</name>
<evidence type="ECO:0000256" key="1">
    <source>
        <dbReference type="PROSITE-ProRule" id="PRU00235"/>
    </source>
</evidence>
<evidence type="ECO:0000313" key="3">
    <source>
        <dbReference type="EMBL" id="CEM15594.1"/>
    </source>
</evidence>
<feature type="repeat" description="RCC1" evidence="1">
    <location>
        <begin position="476"/>
        <end position="548"/>
    </location>
</feature>
<feature type="region of interest" description="Disordered" evidence="2">
    <location>
        <begin position="1"/>
        <end position="25"/>
    </location>
</feature>
<dbReference type="InterPro" id="IPR000408">
    <property type="entry name" value="Reg_chr_condens"/>
</dbReference>
<evidence type="ECO:0000256" key="2">
    <source>
        <dbReference type="SAM" id="MobiDB-lite"/>
    </source>
</evidence>
<dbReference type="EMBL" id="CDMY01000466">
    <property type="protein sequence ID" value="CEM15594.1"/>
    <property type="molecule type" value="Genomic_DNA"/>
</dbReference>
<dbReference type="InterPro" id="IPR009091">
    <property type="entry name" value="RCC1/BLIP-II"/>
</dbReference>
<gene>
    <name evidence="3" type="ORF">Vbra_15821</name>
</gene>
<organism evidence="3 4">
    <name type="scientific">Vitrella brassicaformis (strain CCMP3155)</name>
    <dbReference type="NCBI Taxonomy" id="1169540"/>
    <lineage>
        <taxon>Eukaryota</taxon>
        <taxon>Sar</taxon>
        <taxon>Alveolata</taxon>
        <taxon>Colpodellida</taxon>
        <taxon>Vitrellaceae</taxon>
        <taxon>Vitrella</taxon>
    </lineage>
</organism>
<dbReference type="InterPro" id="IPR051553">
    <property type="entry name" value="Ran_GTPase-activating"/>
</dbReference>
<feature type="region of interest" description="Disordered" evidence="2">
    <location>
        <begin position="291"/>
        <end position="319"/>
    </location>
</feature>
<accession>A0A0G4FMW8</accession>
<feature type="compositionally biased region" description="Polar residues" evidence="2">
    <location>
        <begin position="263"/>
        <end position="277"/>
    </location>
</feature>
<reference evidence="3 4" key="1">
    <citation type="submission" date="2014-11" db="EMBL/GenBank/DDBJ databases">
        <authorList>
            <person name="Zhu J."/>
            <person name="Qi W."/>
            <person name="Song R."/>
        </authorList>
    </citation>
    <scope>NUCLEOTIDE SEQUENCE [LARGE SCALE GENOMIC DNA]</scope>
</reference>
<dbReference type="PROSITE" id="PS50012">
    <property type="entry name" value="RCC1_3"/>
    <property type="match status" value="2"/>
</dbReference>
<dbReference type="SUPFAM" id="SSF50985">
    <property type="entry name" value="RCC1/BLIP-II"/>
    <property type="match status" value="1"/>
</dbReference>